<dbReference type="ExpressionAtlas" id="A0A2K3DD56">
    <property type="expression patterns" value="baseline and differential"/>
</dbReference>
<protein>
    <submittedName>
        <fullName evidence="2">Uncharacterized protein</fullName>
    </submittedName>
</protein>
<evidence type="ECO:0000313" key="2">
    <source>
        <dbReference type="EMBL" id="PNW78453.1"/>
    </source>
</evidence>
<dbReference type="RefSeq" id="XP_042920888.1">
    <property type="nucleotide sequence ID" value="XM_043065819.1"/>
</dbReference>
<dbReference type="PROSITE" id="PS51257">
    <property type="entry name" value="PROKAR_LIPOPROTEIN"/>
    <property type="match status" value="1"/>
</dbReference>
<keyword evidence="1" id="KW-0732">Signal</keyword>
<dbReference type="InParanoid" id="A0A2K3DD56"/>
<feature type="signal peptide" evidence="1">
    <location>
        <begin position="1"/>
        <end position="25"/>
    </location>
</feature>
<proteinExistence type="predicted"/>
<sequence>MRLIRVPAAALLLAVGACLLSFAHGQGSAALYNLTARYEGSSLASIFGVSDDFAINQAVVGAWQAQLAQRASTFLEVPLNQVVVRSFAIEQQAVGVRRRTRELSSLDLAVAAVSSGSSSGSSSRRQLLQSGAGTTVALLATFDVLDTQPGAHAAWDFTALATALGAASVAVNGVDRSAGVLVGFFASPPPSPRPGAAALRGQPPLAPQLFAYFDSMLAPGAPGRSREVVWYDDSDFLEERLDGTPLNLVWRNKTACFTRPTCGACSRAWGATTAPYVVTLYFRDPVQLATIAIRQVNAPAVKTVQLLPWPAVNISGAPAPRTGFLGPPLFNESADITPCPGTLTLAVPRRRSGLAEAVPVGGSQAELPKALRRSAVGGVRISLNAPPTGASQRTVVEWVRFTGRALYPLDASEYSM</sequence>
<gene>
    <name evidence="2" type="ORF">CHLRE_09g396800v5</name>
</gene>
<evidence type="ECO:0000256" key="1">
    <source>
        <dbReference type="SAM" id="SignalP"/>
    </source>
</evidence>
<dbReference type="KEGG" id="cre:CHLRE_09g396800v5"/>
<dbReference type="OrthoDB" id="532577at2759"/>
<evidence type="ECO:0000313" key="3">
    <source>
        <dbReference type="Proteomes" id="UP000006906"/>
    </source>
</evidence>
<accession>A0A2K3DD56</accession>
<dbReference type="Proteomes" id="UP000006906">
    <property type="component" value="Chromosome 9"/>
</dbReference>
<dbReference type="AlphaFoldDB" id="A0A2K3DD56"/>
<dbReference type="PaxDb" id="3055-EDP02604"/>
<organism evidence="2 3">
    <name type="scientific">Chlamydomonas reinhardtii</name>
    <name type="common">Chlamydomonas smithii</name>
    <dbReference type="NCBI Taxonomy" id="3055"/>
    <lineage>
        <taxon>Eukaryota</taxon>
        <taxon>Viridiplantae</taxon>
        <taxon>Chlorophyta</taxon>
        <taxon>core chlorophytes</taxon>
        <taxon>Chlorophyceae</taxon>
        <taxon>CS clade</taxon>
        <taxon>Chlamydomonadales</taxon>
        <taxon>Chlamydomonadaceae</taxon>
        <taxon>Chlamydomonas</taxon>
    </lineage>
</organism>
<dbReference type="EMBL" id="CM008970">
    <property type="protein sequence ID" value="PNW78453.1"/>
    <property type="molecule type" value="Genomic_DNA"/>
</dbReference>
<feature type="chain" id="PRO_5014398593" evidence="1">
    <location>
        <begin position="26"/>
        <end position="416"/>
    </location>
</feature>
<reference evidence="2 3" key="1">
    <citation type="journal article" date="2007" name="Science">
        <title>The Chlamydomonas genome reveals the evolution of key animal and plant functions.</title>
        <authorList>
            <person name="Merchant S.S."/>
            <person name="Prochnik S.E."/>
            <person name="Vallon O."/>
            <person name="Harris E.H."/>
            <person name="Karpowicz S.J."/>
            <person name="Witman G.B."/>
            <person name="Terry A."/>
            <person name="Salamov A."/>
            <person name="Fritz-Laylin L.K."/>
            <person name="Marechal-Drouard L."/>
            <person name="Marshall W.F."/>
            <person name="Qu L.H."/>
            <person name="Nelson D.R."/>
            <person name="Sanderfoot A.A."/>
            <person name="Spalding M.H."/>
            <person name="Kapitonov V.V."/>
            <person name="Ren Q."/>
            <person name="Ferris P."/>
            <person name="Lindquist E."/>
            <person name="Shapiro H."/>
            <person name="Lucas S.M."/>
            <person name="Grimwood J."/>
            <person name="Schmutz J."/>
            <person name="Cardol P."/>
            <person name="Cerutti H."/>
            <person name="Chanfreau G."/>
            <person name="Chen C.L."/>
            <person name="Cognat V."/>
            <person name="Croft M.T."/>
            <person name="Dent R."/>
            <person name="Dutcher S."/>
            <person name="Fernandez E."/>
            <person name="Fukuzawa H."/>
            <person name="Gonzalez-Ballester D."/>
            <person name="Gonzalez-Halphen D."/>
            <person name="Hallmann A."/>
            <person name="Hanikenne M."/>
            <person name="Hippler M."/>
            <person name="Inwood W."/>
            <person name="Jabbari K."/>
            <person name="Kalanon M."/>
            <person name="Kuras R."/>
            <person name="Lefebvre P.A."/>
            <person name="Lemaire S.D."/>
            <person name="Lobanov A.V."/>
            <person name="Lohr M."/>
            <person name="Manuell A."/>
            <person name="Meier I."/>
            <person name="Mets L."/>
            <person name="Mittag M."/>
            <person name="Mittelmeier T."/>
            <person name="Moroney J.V."/>
            <person name="Moseley J."/>
            <person name="Napoli C."/>
            <person name="Nedelcu A.M."/>
            <person name="Niyogi K."/>
            <person name="Novoselov S.V."/>
            <person name="Paulsen I.T."/>
            <person name="Pazour G."/>
            <person name="Purton S."/>
            <person name="Ral J.P."/>
            <person name="Riano-Pachon D.M."/>
            <person name="Riekhof W."/>
            <person name="Rymarquis L."/>
            <person name="Schroda M."/>
            <person name="Stern D."/>
            <person name="Umen J."/>
            <person name="Willows R."/>
            <person name="Wilson N."/>
            <person name="Zimmer S.L."/>
            <person name="Allmer J."/>
            <person name="Balk J."/>
            <person name="Bisova K."/>
            <person name="Chen C.J."/>
            <person name="Elias M."/>
            <person name="Gendler K."/>
            <person name="Hauser C."/>
            <person name="Lamb M.R."/>
            <person name="Ledford H."/>
            <person name="Long J.C."/>
            <person name="Minagawa J."/>
            <person name="Page M.D."/>
            <person name="Pan J."/>
            <person name="Pootakham W."/>
            <person name="Roje S."/>
            <person name="Rose A."/>
            <person name="Stahlberg E."/>
            <person name="Terauchi A.M."/>
            <person name="Yang P."/>
            <person name="Ball S."/>
            <person name="Bowler C."/>
            <person name="Dieckmann C.L."/>
            <person name="Gladyshev V.N."/>
            <person name="Green P."/>
            <person name="Jorgensen R."/>
            <person name="Mayfield S."/>
            <person name="Mueller-Roeber B."/>
            <person name="Rajamani S."/>
            <person name="Sayre R.T."/>
            <person name="Brokstein P."/>
            <person name="Dubchak I."/>
            <person name="Goodstein D."/>
            <person name="Hornick L."/>
            <person name="Huang Y.W."/>
            <person name="Jhaveri J."/>
            <person name="Luo Y."/>
            <person name="Martinez D."/>
            <person name="Ngau W.C."/>
            <person name="Otillar B."/>
            <person name="Poliakov A."/>
            <person name="Porter A."/>
            <person name="Szajkowski L."/>
            <person name="Werner G."/>
            <person name="Zhou K."/>
            <person name="Grigoriev I.V."/>
            <person name="Rokhsar D.S."/>
            <person name="Grossman A.R."/>
        </authorList>
    </citation>
    <scope>NUCLEOTIDE SEQUENCE [LARGE SCALE GENOMIC DNA]</scope>
    <source>
        <strain evidence="3">CC-503</strain>
    </source>
</reference>
<keyword evidence="3" id="KW-1185">Reference proteome</keyword>
<name>A0A2K3DD56_CHLRE</name>
<dbReference type="GeneID" id="5720173"/>
<dbReference type="Gramene" id="PNW78453">
    <property type="protein sequence ID" value="PNW78453"/>
    <property type="gene ID" value="CHLRE_09g396800v5"/>
</dbReference>